<organism evidence="5 6">
    <name type="scientific">Qipengyuania aquimaris</name>
    <dbReference type="NCBI Taxonomy" id="255984"/>
    <lineage>
        <taxon>Bacteria</taxon>
        <taxon>Pseudomonadati</taxon>
        <taxon>Pseudomonadota</taxon>
        <taxon>Alphaproteobacteria</taxon>
        <taxon>Sphingomonadales</taxon>
        <taxon>Erythrobacteraceae</taxon>
        <taxon>Qipengyuania</taxon>
    </lineage>
</organism>
<dbReference type="PROSITE" id="PS50112">
    <property type="entry name" value="PAS"/>
    <property type="match status" value="1"/>
</dbReference>
<dbReference type="NCBIfam" id="TIGR00229">
    <property type="entry name" value="sensory_box"/>
    <property type="match status" value="1"/>
</dbReference>
<dbReference type="Pfam" id="PF13426">
    <property type="entry name" value="PAS_9"/>
    <property type="match status" value="1"/>
</dbReference>
<dbReference type="Gene3D" id="3.30.450.20">
    <property type="entry name" value="PAS domain"/>
    <property type="match status" value="1"/>
</dbReference>
<keyword evidence="3" id="KW-0157">Chromophore</keyword>
<accession>A0A6I4TLS1</accession>
<feature type="domain" description="PAS" evidence="4">
    <location>
        <begin position="33"/>
        <end position="65"/>
    </location>
</feature>
<dbReference type="RefSeq" id="WP_160595797.1">
    <property type="nucleotide sequence ID" value="NZ_WTYI01000001.1"/>
</dbReference>
<dbReference type="AlphaFoldDB" id="A0A6I4TLS1"/>
<dbReference type="PANTHER" id="PTHR47429">
    <property type="entry name" value="PROTEIN TWIN LOV 1"/>
    <property type="match status" value="1"/>
</dbReference>
<keyword evidence="6" id="KW-1185">Reference proteome</keyword>
<keyword evidence="1" id="KW-0285">Flavoprotein</keyword>
<evidence type="ECO:0000256" key="1">
    <source>
        <dbReference type="ARBA" id="ARBA00022630"/>
    </source>
</evidence>
<dbReference type="PANTHER" id="PTHR47429:SF2">
    <property type="entry name" value="PROTEIN TWIN LOV 1"/>
    <property type="match status" value="1"/>
</dbReference>
<keyword evidence="2" id="KW-0288">FMN</keyword>
<evidence type="ECO:0000256" key="3">
    <source>
        <dbReference type="ARBA" id="ARBA00022991"/>
    </source>
</evidence>
<dbReference type="InterPro" id="IPR035965">
    <property type="entry name" value="PAS-like_dom_sf"/>
</dbReference>
<evidence type="ECO:0000313" key="6">
    <source>
        <dbReference type="Proteomes" id="UP000432727"/>
    </source>
</evidence>
<dbReference type="Proteomes" id="UP000432727">
    <property type="component" value="Unassembled WGS sequence"/>
</dbReference>
<dbReference type="EMBL" id="WTYI01000001">
    <property type="protein sequence ID" value="MXO96746.1"/>
    <property type="molecule type" value="Genomic_DNA"/>
</dbReference>
<dbReference type="SUPFAM" id="SSF55785">
    <property type="entry name" value="PYP-like sensor domain (PAS domain)"/>
    <property type="match status" value="1"/>
</dbReference>
<evidence type="ECO:0000313" key="5">
    <source>
        <dbReference type="EMBL" id="MXO96746.1"/>
    </source>
</evidence>
<evidence type="ECO:0000256" key="2">
    <source>
        <dbReference type="ARBA" id="ARBA00022643"/>
    </source>
</evidence>
<name>A0A6I4TLS1_9SPHN</name>
<reference evidence="5 6" key="1">
    <citation type="submission" date="2019-12" db="EMBL/GenBank/DDBJ databases">
        <title>Genomic-based taxomic classification of the family Erythrobacteraceae.</title>
        <authorList>
            <person name="Xu L."/>
        </authorList>
    </citation>
    <scope>NUCLEOTIDE SEQUENCE [LARGE SCALE GENOMIC DNA]</scope>
    <source>
        <strain evidence="5 6">JCM 12189</strain>
    </source>
</reference>
<sequence length="186" mass="20343">MQWLDKDGELPQALGTVLDRSKVSLSLADVRLEDAPLVGVNAAFTTMTGYSAKEALGRNCRFLQPAGGAGPVRQRMRDFIADANLSEGKFLVPNVKADGAPFLNLVYLSKLNLRNEIVYIMGSQFEVAQHGGVALEMYETALKQDVRNLRGVAGELGMVMLGTYEQLASSHSIIAEMRLSDYRGYL</sequence>
<protein>
    <submittedName>
        <fullName evidence="5">PAS domain-containing protein</fullName>
    </submittedName>
</protein>
<dbReference type="InterPro" id="IPR000014">
    <property type="entry name" value="PAS"/>
</dbReference>
<gene>
    <name evidence="5" type="ORF">GRI34_10000</name>
</gene>
<evidence type="ECO:0000259" key="4">
    <source>
        <dbReference type="PROSITE" id="PS50112"/>
    </source>
</evidence>
<comment type="caution">
    <text evidence="5">The sequence shown here is derived from an EMBL/GenBank/DDBJ whole genome shotgun (WGS) entry which is preliminary data.</text>
</comment>
<dbReference type="OrthoDB" id="7991996at2"/>
<proteinExistence type="predicted"/>